<evidence type="ECO:0000313" key="1">
    <source>
        <dbReference type="EMBL" id="KKL70043.1"/>
    </source>
</evidence>
<protein>
    <submittedName>
        <fullName evidence="1">Uncharacterized protein</fullName>
    </submittedName>
</protein>
<comment type="caution">
    <text evidence="1">The sequence shown here is derived from an EMBL/GenBank/DDBJ whole genome shotgun (WGS) entry which is preliminary data.</text>
</comment>
<name>A0A0F9E7M3_9ZZZZ</name>
<accession>A0A0F9E7M3</accession>
<organism evidence="1">
    <name type="scientific">marine sediment metagenome</name>
    <dbReference type="NCBI Taxonomy" id="412755"/>
    <lineage>
        <taxon>unclassified sequences</taxon>
        <taxon>metagenomes</taxon>
        <taxon>ecological metagenomes</taxon>
    </lineage>
</organism>
<dbReference type="AlphaFoldDB" id="A0A0F9E7M3"/>
<dbReference type="EMBL" id="LAZR01026012">
    <property type="protein sequence ID" value="KKL70043.1"/>
    <property type="molecule type" value="Genomic_DNA"/>
</dbReference>
<reference evidence="1" key="1">
    <citation type="journal article" date="2015" name="Nature">
        <title>Complex archaea that bridge the gap between prokaryotes and eukaryotes.</title>
        <authorList>
            <person name="Spang A."/>
            <person name="Saw J.H."/>
            <person name="Jorgensen S.L."/>
            <person name="Zaremba-Niedzwiedzka K."/>
            <person name="Martijn J."/>
            <person name="Lind A.E."/>
            <person name="van Eijk R."/>
            <person name="Schleper C."/>
            <person name="Guy L."/>
            <person name="Ettema T.J."/>
        </authorList>
    </citation>
    <scope>NUCLEOTIDE SEQUENCE</scope>
</reference>
<proteinExistence type="predicted"/>
<sequence>MEALKTYNFVDGRKLEIFREDDPQSPRTWDNLGDDGLFSQTIRLW</sequence>
<gene>
    <name evidence="1" type="ORF">LCGC14_2108830</name>
</gene>